<evidence type="ECO:0000256" key="1">
    <source>
        <dbReference type="SAM" id="MobiDB-lite"/>
    </source>
</evidence>
<dbReference type="RefSeq" id="WP_138544849.1">
    <property type="nucleotide sequence ID" value="NZ_PNCJ01000014.1"/>
</dbReference>
<sequence>MKLHFHSDAGKATITSQSRIAENSQEISKHIQNQGLSASAPDDTPIDHTQFTILQPAQGNDFASAFTYPRPHAQLPDYFGFKRFYITSQEMTKNEHGQLSTQYAYGDLTDKNDINAFLAQLDRLPPEQRNKLEHIKPSKSLLSLAERLDDDALSQLADILIDAGNTSIFALEKRRHVPDELVEALSSLPDDMLYDTLQTFASLAEQGDSYQAPTSPVGVDEEGRERILMTSSDRDKYWQYELAQPPENLQLLHSYTDLLISGKFKGDDLATLNTHLQESTFSQSRGILDMANVIKPFEKHSMLAMLNEVDKESEHNVFAYLSQQVDLSAHRQYYQTEKNDVVVQQDLPPSESDRGRLYSDILTAYDEYGLGWINDALEHTAGTPPQIQQQLWEQLLDDAEHFNEQFVRSDALESWTSLAIPPVLQAFHDRQIDDIRDYNSERILPDFLGNLTFLGSMKQATAQPSSNQVDSQVMPEN</sequence>
<name>A0A5S3X0F3_9GAMM</name>
<gene>
    <name evidence="2" type="ORF">CWB98_10755</name>
</gene>
<evidence type="ECO:0000313" key="2">
    <source>
        <dbReference type="EMBL" id="TMP37648.1"/>
    </source>
</evidence>
<feature type="region of interest" description="Disordered" evidence="1">
    <location>
        <begin position="1"/>
        <end position="47"/>
    </location>
</feature>
<dbReference type="OrthoDB" id="6310527at2"/>
<feature type="compositionally biased region" description="Polar residues" evidence="1">
    <location>
        <begin position="13"/>
        <end position="37"/>
    </location>
</feature>
<dbReference type="AlphaFoldDB" id="A0A5S3X0F3"/>
<reference evidence="3" key="2">
    <citation type="submission" date="2019-06" db="EMBL/GenBank/DDBJ databases">
        <title>Co-occurence of chitin degradation, pigmentation and bioactivity in marine Pseudoalteromonas.</title>
        <authorList>
            <person name="Sonnenschein E.C."/>
            <person name="Bech P.K."/>
        </authorList>
    </citation>
    <scope>NUCLEOTIDE SEQUENCE [LARGE SCALE GENOMIC DNA]</scope>
    <source>
        <strain evidence="3">S2599</strain>
    </source>
</reference>
<accession>A0A5S3X0F3</accession>
<dbReference type="Proteomes" id="UP000306719">
    <property type="component" value="Unassembled WGS sequence"/>
</dbReference>
<proteinExistence type="predicted"/>
<evidence type="ECO:0000313" key="3">
    <source>
        <dbReference type="Proteomes" id="UP000306719"/>
    </source>
</evidence>
<protein>
    <submittedName>
        <fullName evidence="2">Uncharacterized protein</fullName>
    </submittedName>
</protein>
<reference evidence="2 3" key="1">
    <citation type="submission" date="2018-01" db="EMBL/GenBank/DDBJ databases">
        <authorList>
            <person name="Paulsen S."/>
            <person name="Gram L.K."/>
        </authorList>
    </citation>
    <scope>NUCLEOTIDE SEQUENCE [LARGE SCALE GENOMIC DNA]</scope>
    <source>
        <strain evidence="2 3">S2599</strain>
    </source>
</reference>
<organism evidence="2 3">
    <name type="scientific">Pseudoalteromonas rubra</name>
    <dbReference type="NCBI Taxonomy" id="43658"/>
    <lineage>
        <taxon>Bacteria</taxon>
        <taxon>Pseudomonadati</taxon>
        <taxon>Pseudomonadota</taxon>
        <taxon>Gammaproteobacteria</taxon>
        <taxon>Alteromonadales</taxon>
        <taxon>Pseudoalteromonadaceae</taxon>
        <taxon>Pseudoalteromonas</taxon>
    </lineage>
</organism>
<dbReference type="EMBL" id="PNCJ01000014">
    <property type="protein sequence ID" value="TMP37648.1"/>
    <property type="molecule type" value="Genomic_DNA"/>
</dbReference>
<comment type="caution">
    <text evidence="2">The sequence shown here is derived from an EMBL/GenBank/DDBJ whole genome shotgun (WGS) entry which is preliminary data.</text>
</comment>